<dbReference type="OrthoDB" id="5402392at2759"/>
<evidence type="ECO:0000313" key="3">
    <source>
        <dbReference type="Proteomes" id="UP000226192"/>
    </source>
</evidence>
<dbReference type="STRING" id="1399860.A0A2C5XST1"/>
<keyword evidence="3" id="KW-1185">Reference proteome</keyword>
<organism evidence="2 3">
    <name type="scientific">Ophiocordyceps australis</name>
    <dbReference type="NCBI Taxonomy" id="1399860"/>
    <lineage>
        <taxon>Eukaryota</taxon>
        <taxon>Fungi</taxon>
        <taxon>Dikarya</taxon>
        <taxon>Ascomycota</taxon>
        <taxon>Pezizomycotina</taxon>
        <taxon>Sordariomycetes</taxon>
        <taxon>Hypocreomycetidae</taxon>
        <taxon>Hypocreales</taxon>
        <taxon>Ophiocordycipitaceae</taxon>
        <taxon>Ophiocordyceps</taxon>
    </lineage>
</organism>
<sequence length="524" mass="58105">MADPVDTIADLKTRFESYIKPREQVNYIRRILAVQLGLCIGHGPAVRPISLINSEQDVDTSLEIRGLYREFVEAAQAHVAACRQLHETLDADRLDDEMRTENLPQHSSLLAQKVRLLKLQQKRECLVAVERSLQDLAQIPAADPTHLDAKHVFSGVTVQPSVPKGLLDSFVVDQYSAQPNRKAHMNLLQRKMLRTKLQLKDEEYLLHEARTRCQSKPETVSNGARAQALTATRNRLIAWIEAELNSLSNESQEALEAPIDNEEQELRGRQATVARRISQVQDRYTEYVVWRKRLVERSACSLQPPSSPPRGISSRSSPTSQLRIIDPVPNDYILTPSFNALLSVSRRQKMVLAQTSRLKAAISKQSNTAYQTLDLLAQESQLLPSFPVNTGLRGPSDGGDDMAPNSSSSSQLSAQVKPWVLAADSAKISTLETVAETIDGGQMALNKSLKIVKATEQLLGFGPETAHDGGSDVFVEDESSEAVGERARSTMKASHQVAPLKTRKGDPWSRLHGNLELIDRIDKA</sequence>
<dbReference type="AlphaFoldDB" id="A0A2C5XST1"/>
<accession>A0A2C5XST1</accession>
<feature type="region of interest" description="Disordered" evidence="1">
    <location>
        <begin position="386"/>
        <end position="411"/>
    </location>
</feature>
<comment type="caution">
    <text evidence="2">The sequence shown here is derived from an EMBL/GenBank/DDBJ whole genome shotgun (WGS) entry which is preliminary data.</text>
</comment>
<feature type="compositionally biased region" description="Low complexity" evidence="1">
    <location>
        <begin position="309"/>
        <end position="320"/>
    </location>
</feature>
<name>A0A2C5XST1_9HYPO</name>
<protein>
    <submittedName>
        <fullName evidence="2">Uncharacterized protein</fullName>
    </submittedName>
</protein>
<gene>
    <name evidence="2" type="ORF">CDD81_1851</name>
</gene>
<evidence type="ECO:0000313" key="2">
    <source>
        <dbReference type="EMBL" id="PHH60325.1"/>
    </source>
</evidence>
<dbReference type="Proteomes" id="UP000226192">
    <property type="component" value="Unassembled WGS sequence"/>
</dbReference>
<reference evidence="2 3" key="1">
    <citation type="submission" date="2017-06" db="EMBL/GenBank/DDBJ databases">
        <title>Ant-infecting Ophiocordyceps genomes reveal a high diversity of potential behavioral manipulation genes and a possible major role for enterotoxins.</title>
        <authorList>
            <person name="De Bekker C."/>
            <person name="Evans H.C."/>
            <person name="Brachmann A."/>
            <person name="Hughes D.P."/>
        </authorList>
    </citation>
    <scope>NUCLEOTIDE SEQUENCE [LARGE SCALE GENOMIC DNA]</scope>
    <source>
        <strain evidence="2 3">Map64</strain>
    </source>
</reference>
<feature type="region of interest" description="Disordered" evidence="1">
    <location>
        <begin position="300"/>
        <end position="321"/>
    </location>
</feature>
<dbReference type="EMBL" id="NJET01000152">
    <property type="protein sequence ID" value="PHH60325.1"/>
    <property type="molecule type" value="Genomic_DNA"/>
</dbReference>
<evidence type="ECO:0000256" key="1">
    <source>
        <dbReference type="SAM" id="MobiDB-lite"/>
    </source>
</evidence>
<proteinExistence type="predicted"/>